<protein>
    <recommendedName>
        <fullName evidence="2">Lnb N-terminal periplasmic domain-containing protein</fullName>
    </recommendedName>
</protein>
<feature type="domain" description="Lnb N-terminal periplasmic" evidence="2">
    <location>
        <begin position="128"/>
        <end position="187"/>
    </location>
</feature>
<name>A0A6S6U6S3_9GAMM</name>
<accession>A0A6S6U6S3</accession>
<sequence length="223" mass="24510">MSASGSITSNKLPPNTHNHEISGTSQHEAVRNFNISPFTPAPELQQTVNNLSQQSQNQINLSTDIQSIGVVGNKGSPPEAKEPENHVEVFIEDPSLSSVESWFGHAAIRIDDKLYEILPLGENKSALDVHDNVNYYAKREATGIQLNLTPDQVNTIKETMLSFKGDPYDTLSHNCTTAIVEAFEKSGIDFALPIITPMALENYLSGKNDIVIKSTEYPKTTNE</sequence>
<proteinExistence type="predicted"/>
<dbReference type="SUPFAM" id="SSF54001">
    <property type="entry name" value="Cysteine proteinases"/>
    <property type="match status" value="1"/>
</dbReference>
<feature type="region of interest" description="Disordered" evidence="1">
    <location>
        <begin position="1"/>
        <end position="25"/>
    </location>
</feature>
<evidence type="ECO:0000256" key="1">
    <source>
        <dbReference type="SAM" id="MobiDB-lite"/>
    </source>
</evidence>
<dbReference type="InterPro" id="IPR038765">
    <property type="entry name" value="Papain-like_cys_pep_sf"/>
</dbReference>
<evidence type="ECO:0000313" key="3">
    <source>
        <dbReference type="EMBL" id="CAA6828786.1"/>
    </source>
</evidence>
<organism evidence="3">
    <name type="scientific">uncultured Thiotrichaceae bacterium</name>
    <dbReference type="NCBI Taxonomy" id="298394"/>
    <lineage>
        <taxon>Bacteria</taxon>
        <taxon>Pseudomonadati</taxon>
        <taxon>Pseudomonadota</taxon>
        <taxon>Gammaproteobacteria</taxon>
        <taxon>Thiotrichales</taxon>
        <taxon>Thiotrichaceae</taxon>
        <taxon>environmental samples</taxon>
    </lineage>
</organism>
<dbReference type="Pfam" id="PF13387">
    <property type="entry name" value="Lnb_N"/>
    <property type="match status" value="1"/>
</dbReference>
<dbReference type="EMBL" id="CACVAT010000476">
    <property type="protein sequence ID" value="CAA6828786.1"/>
    <property type="molecule type" value="Genomic_DNA"/>
</dbReference>
<dbReference type="InterPro" id="IPR025178">
    <property type="entry name" value="Lnb_N"/>
</dbReference>
<dbReference type="AlphaFoldDB" id="A0A6S6U6S3"/>
<reference evidence="3" key="1">
    <citation type="submission" date="2020-01" db="EMBL/GenBank/DDBJ databases">
        <authorList>
            <person name="Meier V. D."/>
            <person name="Meier V D."/>
        </authorList>
    </citation>
    <scope>NUCLEOTIDE SEQUENCE</scope>
    <source>
        <strain evidence="3">HLG_WM_MAG_09</strain>
    </source>
</reference>
<gene>
    <name evidence="3" type="ORF">HELGO_WM51061</name>
</gene>
<evidence type="ECO:0000259" key="2">
    <source>
        <dbReference type="Pfam" id="PF13387"/>
    </source>
</evidence>